<sequence>MHVSVYEFGHQACGHQFAVWAFRPAGTSSVFGSQLYLWGSLGNIASEGSDIPRALKHFKFDHVHVMVLIIFAFSISESSVAIIALRTDYNTLRCRSDKGQLSVAIQCAAVSSKQGATFRCHSMRCKAIQTRGSFPSPFNTPWRHSNKGQLSVAMQCPSDKGQFSIAMDPRLCISRKRHSTCQKGTVFARKGHNKGQKALSPSKQRGIKLSAKHELEWIEMLHSLIRCIDRCLANAPKYECASTLSSRSSLLQAKMVIRSALPEYHSLPEASWLCSQ</sequence>
<evidence type="ECO:0000256" key="1">
    <source>
        <dbReference type="SAM" id="Phobius"/>
    </source>
</evidence>
<comment type="caution">
    <text evidence="2">The sequence shown here is derived from an EMBL/GenBank/DDBJ whole genome shotgun (WGS) entry which is preliminary data.</text>
</comment>
<keyword evidence="3" id="KW-1185">Reference proteome</keyword>
<dbReference type="Proteomes" id="UP000306102">
    <property type="component" value="Unassembled WGS sequence"/>
</dbReference>
<evidence type="ECO:0000313" key="3">
    <source>
        <dbReference type="Proteomes" id="UP000306102"/>
    </source>
</evidence>
<dbReference type="EMBL" id="SDRB02010886">
    <property type="protein sequence ID" value="THG03718.1"/>
    <property type="molecule type" value="Genomic_DNA"/>
</dbReference>
<gene>
    <name evidence="2" type="ORF">TEA_009087</name>
</gene>
<evidence type="ECO:0000313" key="2">
    <source>
        <dbReference type="EMBL" id="THG03718.1"/>
    </source>
</evidence>
<accession>A0A4S4DLA1</accession>
<organism evidence="2 3">
    <name type="scientific">Camellia sinensis var. sinensis</name>
    <name type="common">China tea</name>
    <dbReference type="NCBI Taxonomy" id="542762"/>
    <lineage>
        <taxon>Eukaryota</taxon>
        <taxon>Viridiplantae</taxon>
        <taxon>Streptophyta</taxon>
        <taxon>Embryophyta</taxon>
        <taxon>Tracheophyta</taxon>
        <taxon>Spermatophyta</taxon>
        <taxon>Magnoliopsida</taxon>
        <taxon>eudicotyledons</taxon>
        <taxon>Gunneridae</taxon>
        <taxon>Pentapetalae</taxon>
        <taxon>asterids</taxon>
        <taxon>Ericales</taxon>
        <taxon>Theaceae</taxon>
        <taxon>Camellia</taxon>
    </lineage>
</organism>
<name>A0A4S4DLA1_CAMSN</name>
<reference evidence="2 3" key="1">
    <citation type="journal article" date="2018" name="Proc. Natl. Acad. Sci. U.S.A.">
        <title>Draft genome sequence of Camellia sinensis var. sinensis provides insights into the evolution of the tea genome and tea quality.</title>
        <authorList>
            <person name="Wei C."/>
            <person name="Yang H."/>
            <person name="Wang S."/>
            <person name="Zhao J."/>
            <person name="Liu C."/>
            <person name="Gao L."/>
            <person name="Xia E."/>
            <person name="Lu Y."/>
            <person name="Tai Y."/>
            <person name="She G."/>
            <person name="Sun J."/>
            <person name="Cao H."/>
            <person name="Tong W."/>
            <person name="Gao Q."/>
            <person name="Li Y."/>
            <person name="Deng W."/>
            <person name="Jiang X."/>
            <person name="Wang W."/>
            <person name="Chen Q."/>
            <person name="Zhang S."/>
            <person name="Li H."/>
            <person name="Wu J."/>
            <person name="Wang P."/>
            <person name="Li P."/>
            <person name="Shi C."/>
            <person name="Zheng F."/>
            <person name="Jian J."/>
            <person name="Huang B."/>
            <person name="Shan D."/>
            <person name="Shi M."/>
            <person name="Fang C."/>
            <person name="Yue Y."/>
            <person name="Li F."/>
            <person name="Li D."/>
            <person name="Wei S."/>
            <person name="Han B."/>
            <person name="Jiang C."/>
            <person name="Yin Y."/>
            <person name="Xia T."/>
            <person name="Zhang Z."/>
            <person name="Bennetzen J.L."/>
            <person name="Zhao S."/>
            <person name="Wan X."/>
        </authorList>
    </citation>
    <scope>NUCLEOTIDE SEQUENCE [LARGE SCALE GENOMIC DNA]</scope>
    <source>
        <strain evidence="3">cv. Shuchazao</strain>
        <tissue evidence="2">Leaf</tissue>
    </source>
</reference>
<keyword evidence="1" id="KW-0812">Transmembrane</keyword>
<feature type="transmembrane region" description="Helical" evidence="1">
    <location>
        <begin position="63"/>
        <end position="85"/>
    </location>
</feature>
<protein>
    <submittedName>
        <fullName evidence="2">Uncharacterized protein</fullName>
    </submittedName>
</protein>
<proteinExistence type="predicted"/>
<dbReference type="AlphaFoldDB" id="A0A4S4DLA1"/>
<keyword evidence="1" id="KW-1133">Transmembrane helix</keyword>
<keyword evidence="1" id="KW-0472">Membrane</keyword>